<feature type="transmembrane region" description="Helical" evidence="14">
    <location>
        <begin position="54"/>
        <end position="74"/>
    </location>
</feature>
<feature type="transmembrane region" description="Helical" evidence="14">
    <location>
        <begin position="28"/>
        <end position="48"/>
    </location>
</feature>
<dbReference type="InterPro" id="IPR029063">
    <property type="entry name" value="SAM-dependent_MTases_sf"/>
</dbReference>
<evidence type="ECO:0000256" key="1">
    <source>
        <dbReference type="ARBA" id="ARBA00004141"/>
    </source>
</evidence>
<evidence type="ECO:0000256" key="8">
    <source>
        <dbReference type="ARBA" id="ARBA00022692"/>
    </source>
</evidence>
<dbReference type="GO" id="GO:0016020">
    <property type="term" value="C:membrane"/>
    <property type="evidence" value="ECO:0007669"/>
    <property type="project" value="UniProtKB-SubCell"/>
</dbReference>
<comment type="subcellular location">
    <subcellularLocation>
        <location evidence="1">Membrane</location>
        <topology evidence="1">Multi-pass membrane protein</topology>
    </subcellularLocation>
</comment>
<accession>A0A913X3B7</accession>
<dbReference type="Gene3D" id="3.40.50.150">
    <property type="entry name" value="Vaccinia Virus protein VP39"/>
    <property type="match status" value="1"/>
</dbReference>
<keyword evidence="7" id="KW-0949">S-adenosyl-L-methionine</keyword>
<evidence type="ECO:0000256" key="13">
    <source>
        <dbReference type="ARBA" id="ARBA00039020"/>
    </source>
</evidence>
<reference evidence="15" key="1">
    <citation type="submission" date="2022-11" db="UniProtKB">
        <authorList>
            <consortium name="EnsemblMetazoa"/>
        </authorList>
    </citation>
    <scope>IDENTIFICATION</scope>
</reference>
<evidence type="ECO:0000256" key="6">
    <source>
        <dbReference type="ARBA" id="ARBA00022679"/>
    </source>
</evidence>
<keyword evidence="4" id="KW-0444">Lipid biosynthesis</keyword>
<evidence type="ECO:0000256" key="2">
    <source>
        <dbReference type="ARBA" id="ARBA00004760"/>
    </source>
</evidence>
<evidence type="ECO:0000313" key="15">
    <source>
        <dbReference type="EnsemblMetazoa" id="XP_020897931.1"/>
    </source>
</evidence>
<keyword evidence="16" id="KW-1185">Reference proteome</keyword>
<dbReference type="Pfam" id="PF02353">
    <property type="entry name" value="CMAS"/>
    <property type="match status" value="1"/>
</dbReference>
<dbReference type="EC" id="2.1.1.317" evidence="13"/>
<evidence type="ECO:0000256" key="3">
    <source>
        <dbReference type="ARBA" id="ARBA00004991"/>
    </source>
</evidence>
<keyword evidence="10 14" id="KW-1133">Transmembrane helix</keyword>
<evidence type="ECO:0000256" key="5">
    <source>
        <dbReference type="ARBA" id="ARBA00022603"/>
    </source>
</evidence>
<dbReference type="SUPFAM" id="SSF53335">
    <property type="entry name" value="S-adenosyl-L-methionine-dependent methyltransferases"/>
    <property type="match status" value="1"/>
</dbReference>
<evidence type="ECO:0000256" key="11">
    <source>
        <dbReference type="ARBA" id="ARBA00023098"/>
    </source>
</evidence>
<evidence type="ECO:0000256" key="7">
    <source>
        <dbReference type="ARBA" id="ARBA00022691"/>
    </source>
</evidence>
<dbReference type="CDD" id="cd02440">
    <property type="entry name" value="AdoMet_MTases"/>
    <property type="match status" value="1"/>
</dbReference>
<evidence type="ECO:0000313" key="16">
    <source>
        <dbReference type="Proteomes" id="UP000887567"/>
    </source>
</evidence>
<dbReference type="GO" id="GO:0032259">
    <property type="term" value="P:methylation"/>
    <property type="evidence" value="ECO:0007669"/>
    <property type="project" value="UniProtKB-KW"/>
</dbReference>
<keyword evidence="9" id="KW-0746">Sphingolipid metabolism</keyword>
<dbReference type="PANTHER" id="PTHR45197">
    <property type="entry name" value="SYNTHASE, PUTATIVE (AFU_ORTHOLOGUE AFUA_7G04190)-RELATED"/>
    <property type="match status" value="1"/>
</dbReference>
<evidence type="ECO:0000256" key="12">
    <source>
        <dbReference type="ARBA" id="ARBA00023136"/>
    </source>
</evidence>
<evidence type="ECO:0000256" key="14">
    <source>
        <dbReference type="SAM" id="Phobius"/>
    </source>
</evidence>
<keyword evidence="11" id="KW-0443">Lipid metabolism</keyword>
<dbReference type="PANTHER" id="PTHR45197:SF1">
    <property type="entry name" value="SPHINGOLIPID C9-METHYLTRANSFERASE A-RELATED"/>
    <property type="match status" value="1"/>
</dbReference>
<sequence length="457" mass="52849">MAHAQNGDVKTIDRNLPDFSDQLAWKRVSYGALLTIILGVPGVVIGVLGLPWWMYPLCFIALLLPLFGSFLVVYNRLCVWELGTEGSRVAQYLTFHDEALAKTYSNRKIPMHVLYEAYGDGKIDFNMDPLQAMEHRKEFATFELSMYHLKFFLFNFMPELLSHSKTQDCEQVRDHYDRGNDFYEAFLGPLMIYTSGIVLDPSETLEELQRNKLGIVCDKVQMKAGDRHLDIGCGWGTLVNYAAEHCGSNSTGVTISSNQIEWANRVAQLKGVNSRVNFLCLDYRDIPYTKYDKITCLEMAEHVGIRHFQAFLRQVSDLLEDDGIFFLQIAGLRRAWQWEDFIWGIFMAKYIFPGADASCPLGWLTTQLEQAGFEVQATEKVGVHYSHTIHRWYQNWIQPANQKRMFDKYGRIVRIWNIFLSWSTIIARQGNSTCTQIVCHKNLNNYNRSRFFKLKNK</sequence>
<dbReference type="EnsemblMetazoa" id="XM_021042272.2">
    <property type="protein sequence ID" value="XP_020897931.1"/>
    <property type="gene ID" value="LOC110236733"/>
</dbReference>
<keyword evidence="12 14" id="KW-0472">Membrane</keyword>
<name>A0A913X3B7_EXADI</name>
<dbReference type="KEGG" id="epa:110236733"/>
<dbReference type="Proteomes" id="UP000887567">
    <property type="component" value="Unplaced"/>
</dbReference>
<dbReference type="InterPro" id="IPR052290">
    <property type="entry name" value="Sphingo_C9-MT"/>
</dbReference>
<keyword evidence="5" id="KW-0489">Methyltransferase</keyword>
<keyword evidence="6" id="KW-0808">Transferase</keyword>
<dbReference type="AlphaFoldDB" id="A0A913X3B7"/>
<dbReference type="GO" id="GO:0008168">
    <property type="term" value="F:methyltransferase activity"/>
    <property type="evidence" value="ECO:0007669"/>
    <property type="project" value="UniProtKB-KW"/>
</dbReference>
<evidence type="ECO:0000256" key="10">
    <source>
        <dbReference type="ARBA" id="ARBA00022989"/>
    </source>
</evidence>
<keyword evidence="8 14" id="KW-0812">Transmembrane</keyword>
<dbReference type="RefSeq" id="XP_020897931.1">
    <property type="nucleotide sequence ID" value="XM_021042272.2"/>
</dbReference>
<comment type="pathway">
    <text evidence="2">Lipid metabolism; sphingolipid metabolism.</text>
</comment>
<comment type="pathway">
    <text evidence="3">Sphingolipid metabolism.</text>
</comment>
<evidence type="ECO:0000256" key="9">
    <source>
        <dbReference type="ARBA" id="ARBA00022919"/>
    </source>
</evidence>
<dbReference type="OrthoDB" id="8300214at2759"/>
<dbReference type="GeneID" id="110236733"/>
<proteinExistence type="predicted"/>
<dbReference type="OMA" id="GFKTWLF"/>
<dbReference type="GO" id="GO:0006665">
    <property type="term" value="P:sphingolipid metabolic process"/>
    <property type="evidence" value="ECO:0007669"/>
    <property type="project" value="UniProtKB-KW"/>
</dbReference>
<protein>
    <recommendedName>
        <fullName evidence="13">sphingolipid C(9)-methyltransferase</fullName>
        <ecNumber evidence="13">2.1.1.317</ecNumber>
    </recommendedName>
</protein>
<evidence type="ECO:0000256" key="4">
    <source>
        <dbReference type="ARBA" id="ARBA00022516"/>
    </source>
</evidence>
<organism evidence="15 16">
    <name type="scientific">Exaiptasia diaphana</name>
    <name type="common">Tropical sea anemone</name>
    <name type="synonym">Aiptasia pulchella</name>
    <dbReference type="NCBI Taxonomy" id="2652724"/>
    <lineage>
        <taxon>Eukaryota</taxon>
        <taxon>Metazoa</taxon>
        <taxon>Cnidaria</taxon>
        <taxon>Anthozoa</taxon>
        <taxon>Hexacorallia</taxon>
        <taxon>Actiniaria</taxon>
        <taxon>Aiptasiidae</taxon>
        <taxon>Exaiptasia</taxon>
    </lineage>
</organism>